<organism evidence="1 2">
    <name type="scientific">Pleurodeles waltl</name>
    <name type="common">Iberian ribbed newt</name>
    <dbReference type="NCBI Taxonomy" id="8319"/>
    <lineage>
        <taxon>Eukaryota</taxon>
        <taxon>Metazoa</taxon>
        <taxon>Chordata</taxon>
        <taxon>Craniata</taxon>
        <taxon>Vertebrata</taxon>
        <taxon>Euteleostomi</taxon>
        <taxon>Amphibia</taxon>
        <taxon>Batrachia</taxon>
        <taxon>Caudata</taxon>
        <taxon>Salamandroidea</taxon>
        <taxon>Salamandridae</taxon>
        <taxon>Pleurodelinae</taxon>
        <taxon>Pleurodeles</taxon>
    </lineage>
</organism>
<sequence length="104" mass="11779">MKRLYSGGTLDLALDLARSGVCFQRTWRGIGRREDLFRRHLCRASRAAATREQSPRSTCQRPVTFPGGQFRFWGPTQEACAAVLVTNVFGCFTIPIRSPRGQRF</sequence>
<keyword evidence="2" id="KW-1185">Reference proteome</keyword>
<dbReference type="AlphaFoldDB" id="A0AAV7L587"/>
<dbReference type="Proteomes" id="UP001066276">
    <property type="component" value="Chromosome 12"/>
</dbReference>
<evidence type="ECO:0000313" key="2">
    <source>
        <dbReference type="Proteomes" id="UP001066276"/>
    </source>
</evidence>
<reference evidence="1" key="1">
    <citation type="journal article" date="2022" name="bioRxiv">
        <title>Sequencing and chromosome-scale assembly of the giantPleurodeles waltlgenome.</title>
        <authorList>
            <person name="Brown T."/>
            <person name="Elewa A."/>
            <person name="Iarovenko S."/>
            <person name="Subramanian E."/>
            <person name="Araus A.J."/>
            <person name="Petzold A."/>
            <person name="Susuki M."/>
            <person name="Suzuki K.-i.T."/>
            <person name="Hayashi T."/>
            <person name="Toyoda A."/>
            <person name="Oliveira C."/>
            <person name="Osipova E."/>
            <person name="Leigh N.D."/>
            <person name="Simon A."/>
            <person name="Yun M.H."/>
        </authorList>
    </citation>
    <scope>NUCLEOTIDE SEQUENCE</scope>
    <source>
        <strain evidence="1">20211129_DDA</strain>
        <tissue evidence="1">Liver</tissue>
    </source>
</reference>
<name>A0AAV7L587_PLEWA</name>
<evidence type="ECO:0000313" key="1">
    <source>
        <dbReference type="EMBL" id="KAJ1085709.1"/>
    </source>
</evidence>
<protein>
    <submittedName>
        <fullName evidence="1">Uncharacterized protein</fullName>
    </submittedName>
</protein>
<accession>A0AAV7L587</accession>
<dbReference type="EMBL" id="JANPWB010000016">
    <property type="protein sequence ID" value="KAJ1085709.1"/>
    <property type="molecule type" value="Genomic_DNA"/>
</dbReference>
<gene>
    <name evidence="1" type="ORF">NDU88_005835</name>
</gene>
<proteinExistence type="predicted"/>
<comment type="caution">
    <text evidence="1">The sequence shown here is derived from an EMBL/GenBank/DDBJ whole genome shotgun (WGS) entry which is preliminary data.</text>
</comment>